<accession>A0A0D2HJF1</accession>
<dbReference type="OrthoDB" id="10257049at2759"/>
<dbReference type="VEuPathDB" id="FungiDB:Z520_02159"/>
<sequence length="132" mass="14249">MKAIVVEEYGGIEQLVAKEVPNPGPPDGYDVLVKVKACSVNPVDTKVRKGTYDDYPDYFSKVPTPFQIIGFDGAGTVEAVGSSVKGFKAGDNVFYSGSPIRHGSNAEYQLVDSRSIGGSRSRSITSKQPRFR</sequence>
<dbReference type="STRING" id="1442371.A0A0D2HJF1"/>
<dbReference type="InterPro" id="IPR013154">
    <property type="entry name" value="ADH-like_N"/>
</dbReference>
<name>A0A0D2HJF1_9EURO</name>
<dbReference type="InterPro" id="IPR051603">
    <property type="entry name" value="Zinc-ADH_QOR/CCCR"/>
</dbReference>
<evidence type="ECO:0000256" key="1">
    <source>
        <dbReference type="ARBA" id="ARBA00022857"/>
    </source>
</evidence>
<dbReference type="GeneID" id="27707905"/>
<dbReference type="Gene3D" id="3.90.180.10">
    <property type="entry name" value="Medium-chain alcohol dehydrogenases, catalytic domain"/>
    <property type="match status" value="1"/>
</dbReference>
<feature type="domain" description="Alcohol dehydrogenase-like N-terminal" evidence="2">
    <location>
        <begin position="30"/>
        <end position="98"/>
    </location>
</feature>
<dbReference type="InterPro" id="IPR011032">
    <property type="entry name" value="GroES-like_sf"/>
</dbReference>
<evidence type="ECO:0000313" key="3">
    <source>
        <dbReference type="EMBL" id="KIY02021.1"/>
    </source>
</evidence>
<dbReference type="Proteomes" id="UP000053411">
    <property type="component" value="Unassembled WGS sequence"/>
</dbReference>
<organism evidence="3 4">
    <name type="scientific">Fonsecaea multimorphosa CBS 102226</name>
    <dbReference type="NCBI Taxonomy" id="1442371"/>
    <lineage>
        <taxon>Eukaryota</taxon>
        <taxon>Fungi</taxon>
        <taxon>Dikarya</taxon>
        <taxon>Ascomycota</taxon>
        <taxon>Pezizomycotina</taxon>
        <taxon>Eurotiomycetes</taxon>
        <taxon>Chaetothyriomycetidae</taxon>
        <taxon>Chaetothyriales</taxon>
        <taxon>Herpotrichiellaceae</taxon>
        <taxon>Fonsecaea</taxon>
    </lineage>
</organism>
<proteinExistence type="predicted"/>
<dbReference type="Pfam" id="PF08240">
    <property type="entry name" value="ADH_N"/>
    <property type="match status" value="1"/>
</dbReference>
<gene>
    <name evidence="3" type="ORF">Z520_02159</name>
</gene>
<keyword evidence="4" id="KW-1185">Reference proteome</keyword>
<evidence type="ECO:0000313" key="4">
    <source>
        <dbReference type="Proteomes" id="UP000053411"/>
    </source>
</evidence>
<reference evidence="3 4" key="1">
    <citation type="submission" date="2015-01" db="EMBL/GenBank/DDBJ databases">
        <title>The Genome Sequence of Fonsecaea multimorphosa CBS 102226.</title>
        <authorList>
            <consortium name="The Broad Institute Genomics Platform"/>
            <person name="Cuomo C."/>
            <person name="de Hoog S."/>
            <person name="Gorbushina A."/>
            <person name="Stielow B."/>
            <person name="Teixiera M."/>
            <person name="Abouelleil A."/>
            <person name="Chapman S.B."/>
            <person name="Priest M."/>
            <person name="Young S.K."/>
            <person name="Wortman J."/>
            <person name="Nusbaum C."/>
            <person name="Birren B."/>
        </authorList>
    </citation>
    <scope>NUCLEOTIDE SEQUENCE [LARGE SCALE GENOMIC DNA]</scope>
    <source>
        <strain evidence="3 4">CBS 102226</strain>
    </source>
</reference>
<dbReference type="PANTHER" id="PTHR44154:SF1">
    <property type="entry name" value="QUINONE OXIDOREDUCTASE"/>
    <property type="match status" value="1"/>
</dbReference>
<dbReference type="SUPFAM" id="SSF50129">
    <property type="entry name" value="GroES-like"/>
    <property type="match status" value="1"/>
</dbReference>
<dbReference type="EMBL" id="KN848064">
    <property type="protein sequence ID" value="KIY02021.1"/>
    <property type="molecule type" value="Genomic_DNA"/>
</dbReference>
<dbReference type="RefSeq" id="XP_016636143.1">
    <property type="nucleotide sequence ID" value="XM_016772673.1"/>
</dbReference>
<dbReference type="PANTHER" id="PTHR44154">
    <property type="entry name" value="QUINONE OXIDOREDUCTASE"/>
    <property type="match status" value="1"/>
</dbReference>
<evidence type="ECO:0000259" key="2">
    <source>
        <dbReference type="Pfam" id="PF08240"/>
    </source>
</evidence>
<keyword evidence="1" id="KW-0521">NADP</keyword>
<protein>
    <recommendedName>
        <fullName evidence="2">Alcohol dehydrogenase-like N-terminal domain-containing protein</fullName>
    </recommendedName>
</protein>
<dbReference type="AlphaFoldDB" id="A0A0D2HJF1"/>